<keyword evidence="2" id="KW-1185">Reference proteome</keyword>
<accession>A0A1M6W4K7</accession>
<dbReference type="Proteomes" id="UP000184275">
    <property type="component" value="Unassembled WGS sequence"/>
</dbReference>
<evidence type="ECO:0000313" key="1">
    <source>
        <dbReference type="EMBL" id="SHK88694.1"/>
    </source>
</evidence>
<organism evidence="1 2">
    <name type="scientific">Fibrobacter intestinalis</name>
    <dbReference type="NCBI Taxonomy" id="28122"/>
    <lineage>
        <taxon>Bacteria</taxon>
        <taxon>Pseudomonadati</taxon>
        <taxon>Fibrobacterota</taxon>
        <taxon>Fibrobacteria</taxon>
        <taxon>Fibrobacterales</taxon>
        <taxon>Fibrobacteraceae</taxon>
        <taxon>Fibrobacter</taxon>
    </lineage>
</organism>
<proteinExistence type="predicted"/>
<gene>
    <name evidence="1" type="ORF">SAMN05720469_12211</name>
</gene>
<evidence type="ECO:0000313" key="2">
    <source>
        <dbReference type="Proteomes" id="UP000184275"/>
    </source>
</evidence>
<dbReference type="EMBL" id="FRAW01000022">
    <property type="protein sequence ID" value="SHK88694.1"/>
    <property type="molecule type" value="Genomic_DNA"/>
</dbReference>
<dbReference type="AlphaFoldDB" id="A0A1M6W4K7"/>
<name>A0A1M6W4K7_9BACT</name>
<reference evidence="2" key="1">
    <citation type="submission" date="2016-11" db="EMBL/GenBank/DDBJ databases">
        <authorList>
            <person name="Varghese N."/>
            <person name="Submissions S."/>
        </authorList>
    </citation>
    <scope>NUCLEOTIDE SEQUENCE [LARGE SCALE GENOMIC DNA]</scope>
    <source>
        <strain evidence="2">UWOS</strain>
    </source>
</reference>
<sequence length="37" mass="4375">MTKRQFVMNCRFLYRNFPFAFDLCGHLGRLRHSAPGS</sequence>
<protein>
    <submittedName>
        <fullName evidence="1">Uncharacterized protein</fullName>
    </submittedName>
</protein>